<keyword evidence="3" id="KW-0378">Hydrolase</keyword>
<dbReference type="PANTHER" id="PTHR11014">
    <property type="entry name" value="PEPTIDASE M20 FAMILY MEMBER"/>
    <property type="match status" value="1"/>
</dbReference>
<dbReference type="InterPro" id="IPR017439">
    <property type="entry name" value="Amidohydrolase"/>
</dbReference>
<feature type="binding site" evidence="5">
    <location>
        <position position="367"/>
    </location>
    <ligand>
        <name>Mn(2+)</name>
        <dbReference type="ChEBI" id="CHEBI:29035"/>
        <label>2</label>
    </ligand>
</feature>
<accession>A0AAF0ZA01</accession>
<dbReference type="AlphaFoldDB" id="A0AAF0ZA01"/>
<dbReference type="InterPro" id="IPR011650">
    <property type="entry name" value="Peptidase_M20_dimer"/>
</dbReference>
<keyword evidence="5" id="KW-0464">Manganese</keyword>
<dbReference type="Gene3D" id="3.30.70.360">
    <property type="match status" value="1"/>
</dbReference>
<keyword evidence="2 5" id="KW-0479">Metal-binding</keyword>
<dbReference type="InterPro" id="IPR002933">
    <property type="entry name" value="Peptidase_M20"/>
</dbReference>
<sequence length="395" mass="43201">MVNESQIRDAIALLQPELVQWRRQIHQYPELGFKEVLTANFVSEKLSQWGIAHEKGVAKTGIVAVINSNYEGKVLAIRADMDALPIQEENSVSYCSKHDGIMHACGHDGHTAIALGIAHYLAHNRDKWRGTVKIIFQPAEEGPGGAKPMIEQGVLSNPDVDAIIGLHLWNNLPVGTIGVREGALMAAVECFKCTIFGKGGHGAMPDQTIDSVVVGSQIVNALQTIVARNIAPVDSAVVTVGEFHAGTALNVIADTAKMSGTVRYFNPKLESFIGQRIKDIIGGICQSHGAEYELNYWQLYPPVINNSQITQLVKSVAMEVVETPMGVVPECQTMGGEDMSFFLQEVPGCYFFLGSANADKKLNYPHHHPRFDFDETVLSMGVEIFARCVEKFNSE</sequence>
<dbReference type="RefSeq" id="WP_320001321.1">
    <property type="nucleotide sequence ID" value="NZ_CP138348.1"/>
</dbReference>
<dbReference type="PIRSF" id="PIRSF005962">
    <property type="entry name" value="Pept_M20D_amidohydro"/>
    <property type="match status" value="1"/>
</dbReference>
<reference evidence="7" key="1">
    <citation type="submission" date="2023-11" db="EMBL/GenBank/DDBJ databases">
        <title>Genome sequence of Cyanobacterium aponinum BCRC AL20115.</title>
        <authorList>
            <person name="Chang H.-Y."/>
            <person name="Lin K.-M."/>
            <person name="Hsueh H.-T."/>
            <person name="Chu H.-A."/>
            <person name="Kuo C.-H."/>
        </authorList>
    </citation>
    <scope>NUCLEOTIDE SEQUENCE</scope>
    <source>
        <strain evidence="7">AL20115</strain>
    </source>
</reference>
<dbReference type="Pfam" id="PF07687">
    <property type="entry name" value="M20_dimer"/>
    <property type="match status" value="1"/>
</dbReference>
<evidence type="ECO:0000256" key="2">
    <source>
        <dbReference type="ARBA" id="ARBA00022723"/>
    </source>
</evidence>
<feature type="binding site" evidence="5">
    <location>
        <position position="167"/>
    </location>
    <ligand>
        <name>Mn(2+)</name>
        <dbReference type="ChEBI" id="CHEBI:29035"/>
        <label>2</label>
    </ligand>
</feature>
<dbReference type="CDD" id="cd08021">
    <property type="entry name" value="M20_Acy1_YhaA-like"/>
    <property type="match status" value="1"/>
</dbReference>
<name>A0AAF0ZA01_9CHRO</name>
<dbReference type="PANTHER" id="PTHR11014:SF164">
    <property type="entry name" value="N-ACYL-L-AMINO ACID AMIDOHYDROLASE"/>
    <property type="match status" value="1"/>
</dbReference>
<evidence type="ECO:0000313" key="7">
    <source>
        <dbReference type="EMBL" id="WPF88083.1"/>
    </source>
</evidence>
<feature type="binding site" evidence="5">
    <location>
        <position position="141"/>
    </location>
    <ligand>
        <name>Mn(2+)</name>
        <dbReference type="ChEBI" id="CHEBI:29035"/>
        <label>2</label>
    </ligand>
</feature>
<evidence type="ECO:0000256" key="5">
    <source>
        <dbReference type="PIRSR" id="PIRSR005962-1"/>
    </source>
</evidence>
<dbReference type="GO" id="GO:0046872">
    <property type="term" value="F:metal ion binding"/>
    <property type="evidence" value="ECO:0007669"/>
    <property type="project" value="UniProtKB-KW"/>
</dbReference>
<dbReference type="SUPFAM" id="SSF55031">
    <property type="entry name" value="Bacterial exopeptidase dimerisation domain"/>
    <property type="match status" value="1"/>
</dbReference>
<evidence type="ECO:0000256" key="3">
    <source>
        <dbReference type="ARBA" id="ARBA00022801"/>
    </source>
</evidence>
<comment type="cofactor">
    <cofactor evidence="5">
        <name>Mn(2+)</name>
        <dbReference type="ChEBI" id="CHEBI:29035"/>
    </cofactor>
    <text evidence="5">The Mn(2+) ion enhances activity.</text>
</comment>
<comment type="catalytic activity">
    <reaction evidence="4">
        <text>N-acetyl-L-cysteine + H2O = L-cysteine + acetate</text>
        <dbReference type="Rhea" id="RHEA:75515"/>
        <dbReference type="ChEBI" id="CHEBI:15377"/>
        <dbReference type="ChEBI" id="CHEBI:30089"/>
        <dbReference type="ChEBI" id="CHEBI:35235"/>
        <dbReference type="ChEBI" id="CHEBI:78236"/>
    </reaction>
    <physiologicalReaction direction="left-to-right" evidence="4">
        <dbReference type="Rhea" id="RHEA:75516"/>
    </physiologicalReaction>
</comment>
<feature type="domain" description="Peptidase M20 dimerisation" evidence="6">
    <location>
        <begin position="191"/>
        <end position="268"/>
    </location>
</feature>
<protein>
    <submittedName>
        <fullName evidence="7">M20 family metallopeptidase</fullName>
    </submittedName>
</protein>
<dbReference type="GO" id="GO:0050118">
    <property type="term" value="F:N-acetyldiaminopimelate deacetylase activity"/>
    <property type="evidence" value="ECO:0007669"/>
    <property type="project" value="UniProtKB-ARBA"/>
</dbReference>
<feature type="binding site" evidence="5">
    <location>
        <position position="105"/>
    </location>
    <ligand>
        <name>Mn(2+)</name>
        <dbReference type="ChEBI" id="CHEBI:29035"/>
        <label>2</label>
    </ligand>
</feature>
<dbReference type="NCBIfam" id="TIGR01891">
    <property type="entry name" value="amidohydrolases"/>
    <property type="match status" value="1"/>
</dbReference>
<dbReference type="SUPFAM" id="SSF53187">
    <property type="entry name" value="Zn-dependent exopeptidases"/>
    <property type="match status" value="1"/>
</dbReference>
<evidence type="ECO:0000259" key="6">
    <source>
        <dbReference type="Pfam" id="PF07687"/>
    </source>
</evidence>
<dbReference type="FunFam" id="3.30.70.360:FF:000001">
    <property type="entry name" value="N-acetyldiaminopimelate deacetylase"/>
    <property type="match status" value="1"/>
</dbReference>
<dbReference type="EMBL" id="CP138348">
    <property type="protein sequence ID" value="WPF88083.1"/>
    <property type="molecule type" value="Genomic_DNA"/>
</dbReference>
<dbReference type="Pfam" id="PF01546">
    <property type="entry name" value="Peptidase_M20"/>
    <property type="match status" value="1"/>
</dbReference>
<gene>
    <name evidence="7" type="ORF">SAY89_14960</name>
</gene>
<dbReference type="FunFam" id="3.40.630.10:FF:000006">
    <property type="entry name" value="N-acetyldiaminopimelate deacetylase"/>
    <property type="match status" value="1"/>
</dbReference>
<dbReference type="GO" id="GO:0019877">
    <property type="term" value="P:diaminopimelate biosynthetic process"/>
    <property type="evidence" value="ECO:0007669"/>
    <property type="project" value="UniProtKB-ARBA"/>
</dbReference>
<dbReference type="Gene3D" id="3.40.630.10">
    <property type="entry name" value="Zn peptidases"/>
    <property type="match status" value="1"/>
</dbReference>
<feature type="binding site" evidence="5">
    <location>
        <position position="107"/>
    </location>
    <ligand>
        <name>Mn(2+)</name>
        <dbReference type="ChEBI" id="CHEBI:29035"/>
        <label>2</label>
    </ligand>
</feature>
<organism evidence="7">
    <name type="scientific">Cyanobacterium aponinum AL20115</name>
    <dbReference type="NCBI Taxonomy" id="3090662"/>
    <lineage>
        <taxon>Bacteria</taxon>
        <taxon>Bacillati</taxon>
        <taxon>Cyanobacteriota</taxon>
        <taxon>Cyanophyceae</taxon>
        <taxon>Oscillatoriophycideae</taxon>
        <taxon>Chroococcales</taxon>
        <taxon>Geminocystaceae</taxon>
        <taxon>Cyanobacterium</taxon>
    </lineage>
</organism>
<comment type="similarity">
    <text evidence="1">Belongs to the peptidase M20 family.</text>
</comment>
<evidence type="ECO:0000256" key="4">
    <source>
        <dbReference type="ARBA" id="ARBA00052737"/>
    </source>
</evidence>
<proteinExistence type="inferred from homology"/>
<dbReference type="InterPro" id="IPR036264">
    <property type="entry name" value="Bact_exopeptidase_dim_dom"/>
</dbReference>
<evidence type="ECO:0000256" key="1">
    <source>
        <dbReference type="ARBA" id="ARBA00006153"/>
    </source>
</evidence>